<evidence type="ECO:0000256" key="3">
    <source>
        <dbReference type="ARBA" id="ARBA00022692"/>
    </source>
</evidence>
<dbReference type="GO" id="GO:0005886">
    <property type="term" value="C:plasma membrane"/>
    <property type="evidence" value="ECO:0007669"/>
    <property type="project" value="UniProtKB-SubCell"/>
</dbReference>
<dbReference type="PANTHER" id="PTHR24229">
    <property type="entry name" value="NEUROPEPTIDES RECEPTOR"/>
    <property type="match status" value="1"/>
</dbReference>
<protein>
    <submittedName>
        <fullName evidence="11">Uncharacterized protein LOC114347112 isoform X1</fullName>
    </submittedName>
</protein>
<dbReference type="SUPFAM" id="SSF81321">
    <property type="entry name" value="Family A G protein-coupled receptor-like"/>
    <property type="match status" value="1"/>
</dbReference>
<feature type="transmembrane region" description="Helical" evidence="9">
    <location>
        <begin position="185"/>
        <end position="207"/>
    </location>
</feature>
<proteinExistence type="predicted"/>
<feature type="domain" description="G-protein coupled receptors family 1 profile" evidence="10">
    <location>
        <begin position="57"/>
        <end position="279"/>
    </location>
</feature>
<dbReference type="PROSITE" id="PS50262">
    <property type="entry name" value="G_PROTEIN_RECEP_F1_2"/>
    <property type="match status" value="1"/>
</dbReference>
<dbReference type="AlphaFoldDB" id="A0A6P7HCY8"/>
<evidence type="ECO:0000256" key="9">
    <source>
        <dbReference type="SAM" id="Phobius"/>
    </source>
</evidence>
<keyword evidence="2" id="KW-1003">Cell membrane</keyword>
<keyword evidence="6 9" id="KW-0472">Membrane</keyword>
<dbReference type="RefSeq" id="XP_028153650.1">
    <property type="nucleotide sequence ID" value="XM_028297849.1"/>
</dbReference>
<keyword evidence="3 9" id="KW-0812">Transmembrane</keyword>
<evidence type="ECO:0000256" key="6">
    <source>
        <dbReference type="ARBA" id="ARBA00023136"/>
    </source>
</evidence>
<feature type="transmembrane region" description="Helical" evidence="9">
    <location>
        <begin position="155"/>
        <end position="173"/>
    </location>
</feature>
<keyword evidence="4 9" id="KW-1133">Transmembrane helix</keyword>
<dbReference type="GO" id="GO:0042277">
    <property type="term" value="F:peptide binding"/>
    <property type="evidence" value="ECO:0007669"/>
    <property type="project" value="TreeGrafter"/>
</dbReference>
<evidence type="ECO:0000259" key="10">
    <source>
        <dbReference type="PROSITE" id="PS50262"/>
    </source>
</evidence>
<dbReference type="PANTHER" id="PTHR24229:SF40">
    <property type="entry name" value="ALLATOSTATIN C RECEPTOR 1-RELATED"/>
    <property type="match status" value="1"/>
</dbReference>
<feature type="transmembrane region" description="Helical" evidence="9">
    <location>
        <begin position="121"/>
        <end position="143"/>
    </location>
</feature>
<keyword evidence="5" id="KW-0297">G-protein coupled receptor</keyword>
<organism evidence="11">
    <name type="scientific">Diabrotica virgifera virgifera</name>
    <name type="common">western corn rootworm</name>
    <dbReference type="NCBI Taxonomy" id="50390"/>
    <lineage>
        <taxon>Eukaryota</taxon>
        <taxon>Metazoa</taxon>
        <taxon>Ecdysozoa</taxon>
        <taxon>Arthropoda</taxon>
        <taxon>Hexapoda</taxon>
        <taxon>Insecta</taxon>
        <taxon>Pterygota</taxon>
        <taxon>Neoptera</taxon>
        <taxon>Endopterygota</taxon>
        <taxon>Coleoptera</taxon>
        <taxon>Polyphaga</taxon>
        <taxon>Cucujiformia</taxon>
        <taxon>Chrysomeloidea</taxon>
        <taxon>Chrysomelidae</taxon>
        <taxon>Galerucinae</taxon>
        <taxon>Diabroticina</taxon>
        <taxon>Diabroticites</taxon>
        <taxon>Diabrotica</taxon>
    </lineage>
</organism>
<feature type="transmembrane region" description="Helical" evidence="9">
    <location>
        <begin position="78"/>
        <end position="101"/>
    </location>
</feature>
<feature type="transmembrane region" description="Helical" evidence="9">
    <location>
        <begin position="46"/>
        <end position="66"/>
    </location>
</feature>
<evidence type="ECO:0000256" key="5">
    <source>
        <dbReference type="ARBA" id="ARBA00023040"/>
    </source>
</evidence>
<sequence length="319" mass="37654">MEMDIEWPNSTENLTYTTTNNISDLEAEEFDYYNHVSIIYKIYIEIYTFLAIICIVANILLIFVILKYRRLRYDKENIIILNWCVLNTFFMLTQPQTFRFSFYWTGLWSHRAFCILEQAEFTALFGDILFIVLLFIFWFCKLYYPAKYVKLANHVRVAVMIVYFICLCCLGLHVDACVNRQYMRISELMLCLMYLIFVVFMIVMNIVHLVKKRKFVQTTTVSNTPLILCNVYFSSIILLILTIGINITIELGIEFAICLMATSLLLSIVTPIYFFLTLYKYDKNYNTFLGYVLTCQCNKYGKDEFQEEPVVFNGTVQMS</sequence>
<feature type="transmembrane region" description="Helical" evidence="9">
    <location>
        <begin position="227"/>
        <end position="247"/>
    </location>
</feature>
<gene>
    <name evidence="11" type="primary">LOC114347112</name>
</gene>
<evidence type="ECO:0000256" key="7">
    <source>
        <dbReference type="ARBA" id="ARBA00023170"/>
    </source>
</evidence>
<evidence type="ECO:0000256" key="4">
    <source>
        <dbReference type="ARBA" id="ARBA00022989"/>
    </source>
</evidence>
<dbReference type="Gene3D" id="1.20.1070.10">
    <property type="entry name" value="Rhodopsin 7-helix transmembrane proteins"/>
    <property type="match status" value="1"/>
</dbReference>
<dbReference type="GO" id="GO:0043005">
    <property type="term" value="C:neuron projection"/>
    <property type="evidence" value="ECO:0007669"/>
    <property type="project" value="TreeGrafter"/>
</dbReference>
<keyword evidence="7" id="KW-0675">Receptor</keyword>
<keyword evidence="8" id="KW-0807">Transducer</keyword>
<evidence type="ECO:0000313" key="11">
    <source>
        <dbReference type="RefSeq" id="XP_028153650.1"/>
    </source>
</evidence>
<dbReference type="InterPro" id="IPR017452">
    <property type="entry name" value="GPCR_Rhodpsn_7TM"/>
</dbReference>
<evidence type="ECO:0000256" key="2">
    <source>
        <dbReference type="ARBA" id="ARBA00022475"/>
    </source>
</evidence>
<dbReference type="GO" id="GO:0004930">
    <property type="term" value="F:G protein-coupled receptor activity"/>
    <property type="evidence" value="ECO:0007669"/>
    <property type="project" value="UniProtKB-KW"/>
</dbReference>
<evidence type="ECO:0000256" key="1">
    <source>
        <dbReference type="ARBA" id="ARBA00004651"/>
    </source>
</evidence>
<accession>A0A6P7HCY8</accession>
<dbReference type="InParanoid" id="A0A6P7HCY8"/>
<reference evidence="11" key="1">
    <citation type="submission" date="2025-08" db="UniProtKB">
        <authorList>
            <consortium name="RefSeq"/>
        </authorList>
    </citation>
    <scope>IDENTIFICATION</scope>
    <source>
        <tissue evidence="11">Whole insect</tissue>
    </source>
</reference>
<feature type="transmembrane region" description="Helical" evidence="9">
    <location>
        <begin position="253"/>
        <end position="276"/>
    </location>
</feature>
<name>A0A6P7HCY8_DIAVI</name>
<evidence type="ECO:0000256" key="8">
    <source>
        <dbReference type="ARBA" id="ARBA00023224"/>
    </source>
</evidence>
<comment type="subcellular location">
    <subcellularLocation>
        <location evidence="1">Cell membrane</location>
        <topology evidence="1">Multi-pass membrane protein</topology>
    </subcellularLocation>
</comment>